<dbReference type="AlphaFoldDB" id="A0A8S3QZN8"/>
<dbReference type="OrthoDB" id="6189240at2759"/>
<sequence>MESQTFTTLQPVSFENYDNFDNSECHSNQSQLLCNYFLGSATQSSPTNDCNSVTDILQSLDDLLSQPKDTFISKLLKVTNENTDVLEILRIELFKSAKIVTDFPYERSSLKRRLERRTKDGDSLSVKLARDCYVLKIASTGSFVNELNDVLTNKSTKTNTVNENSNLNDFPNVANLNINENISRIDRDLITLRGEYIQDSEFLNKAVTTISENNTKLNDVTTKHTSRLQNLQNQMNIIRDGKILKNHSLLEERLNAVENSLAEKSNLTSDVTQLSQLVSDLANSLADLKQGQQQHVKDITQMQMKASIKDLRQDVRNDSLRINTITDRRMTGVCALKAKVELINKKLKDNDPAYEHLETLVASCSKSVSDLRKKVNNVEKNLKSRDEKTFADVIKANLREQNIDCECVRQTPEVLSTNSVNSNTNQSTENLVHVPISQGPLRAPVHSASLLHVENSYSASNADRKTLNSNDMPQSKQVKTILNKSKTETTGQLQKDPILHKIPVHVANDANMVSIRENPYFQGSRKNRVDRYFVSGISLESTEHGMKSFLEENGIRYTFLRFFNSRYGSSFSAQLNVVCNDSSIVLDRAFWPTGIRVRRWIPKSRFNVKHENVKVDQYGNSDGD</sequence>
<dbReference type="Proteomes" id="UP000683360">
    <property type="component" value="Unassembled WGS sequence"/>
</dbReference>
<gene>
    <name evidence="1" type="ORF">MEDL_16757</name>
</gene>
<organism evidence="1 2">
    <name type="scientific">Mytilus edulis</name>
    <name type="common">Blue mussel</name>
    <dbReference type="NCBI Taxonomy" id="6550"/>
    <lineage>
        <taxon>Eukaryota</taxon>
        <taxon>Metazoa</taxon>
        <taxon>Spiralia</taxon>
        <taxon>Lophotrochozoa</taxon>
        <taxon>Mollusca</taxon>
        <taxon>Bivalvia</taxon>
        <taxon>Autobranchia</taxon>
        <taxon>Pteriomorphia</taxon>
        <taxon>Mytilida</taxon>
        <taxon>Mytiloidea</taxon>
        <taxon>Mytilidae</taxon>
        <taxon>Mytilinae</taxon>
        <taxon>Mytilus</taxon>
    </lineage>
</organism>
<name>A0A8S3QZN8_MYTED</name>
<protein>
    <submittedName>
        <fullName evidence="1">Uncharacterized protein</fullName>
    </submittedName>
</protein>
<proteinExistence type="predicted"/>
<evidence type="ECO:0000313" key="2">
    <source>
        <dbReference type="Proteomes" id="UP000683360"/>
    </source>
</evidence>
<evidence type="ECO:0000313" key="1">
    <source>
        <dbReference type="EMBL" id="CAG2202177.1"/>
    </source>
</evidence>
<keyword evidence="2" id="KW-1185">Reference proteome</keyword>
<reference evidence="1" key="1">
    <citation type="submission" date="2021-03" db="EMBL/GenBank/DDBJ databases">
        <authorList>
            <person name="Bekaert M."/>
        </authorList>
    </citation>
    <scope>NUCLEOTIDE SEQUENCE</scope>
</reference>
<dbReference type="EMBL" id="CAJPWZ010000880">
    <property type="protein sequence ID" value="CAG2202177.1"/>
    <property type="molecule type" value="Genomic_DNA"/>
</dbReference>
<accession>A0A8S3QZN8</accession>
<comment type="caution">
    <text evidence="1">The sequence shown here is derived from an EMBL/GenBank/DDBJ whole genome shotgun (WGS) entry which is preliminary data.</text>
</comment>